<protein>
    <submittedName>
        <fullName evidence="2">Uncharacterized protein</fullName>
    </submittedName>
</protein>
<organism evidence="2 4">
    <name type="scientific">Mucilaginibacter rubeus</name>
    <dbReference type="NCBI Taxonomy" id="2027860"/>
    <lineage>
        <taxon>Bacteria</taxon>
        <taxon>Pseudomonadati</taxon>
        <taxon>Bacteroidota</taxon>
        <taxon>Sphingobacteriia</taxon>
        <taxon>Sphingobacteriales</taxon>
        <taxon>Sphingobacteriaceae</taxon>
        <taxon>Mucilaginibacter</taxon>
    </lineage>
</organism>
<name>A0A364WWG5_9SPHI</name>
<reference evidence="2 3" key="1">
    <citation type="submission" date="2019-08" db="EMBL/GenBank/DDBJ databases">
        <title>Comparative genome analysis confer to the adaptation heavy metal polluted environment.</title>
        <authorList>
            <person name="Li Y."/>
        </authorList>
    </citation>
    <scope>NUCLEOTIDE SEQUENCE [LARGE SCALE GENOMIC DNA]</scope>
    <source>
        <strain evidence="2">P1</strain>
        <strain evidence="1 3">P2</strain>
    </source>
</reference>
<evidence type="ECO:0000313" key="2">
    <source>
        <dbReference type="EMBL" id="QEM13685.1"/>
    </source>
</evidence>
<dbReference type="AlphaFoldDB" id="A0A364WWG5"/>
<dbReference type="EMBL" id="CP043450">
    <property type="protein sequence ID" value="QEM13685.1"/>
    <property type="molecule type" value="Genomic_DNA"/>
</dbReference>
<evidence type="ECO:0000313" key="1">
    <source>
        <dbReference type="EMBL" id="QEM06168.1"/>
    </source>
</evidence>
<dbReference type="EMBL" id="CP043451">
    <property type="protein sequence ID" value="QEM06168.1"/>
    <property type="molecule type" value="Genomic_DNA"/>
</dbReference>
<dbReference type="Proteomes" id="UP000250557">
    <property type="component" value="Chromosome"/>
</dbReference>
<accession>A0A364WWG5</accession>
<evidence type="ECO:0000313" key="3">
    <source>
        <dbReference type="Proteomes" id="UP000250557"/>
    </source>
</evidence>
<dbReference type="OrthoDB" id="797990at2"/>
<gene>
    <name evidence="2" type="ORF">DEO27_027955</name>
    <name evidence="1" type="ORF">DIU31_022600</name>
</gene>
<dbReference type="KEGG" id="mrub:DEO27_027955"/>
<dbReference type="RefSeq" id="WP_112571115.1">
    <property type="nucleotide sequence ID" value="NZ_CP043450.1"/>
</dbReference>
<dbReference type="Proteomes" id="UP000251402">
    <property type="component" value="Chromosome"/>
</dbReference>
<sequence length="202" mass="22703">MDFPFKITQEAGTYQFLHVKANPEHRTIQDSNLQLQVYLTLTRRLSLGLECYALLPYSPVILELWPDAVKVAFGYHLLADDFNGLGIDKGFQPAINDGPEMVLITLKDLMTLRSIPEDSLGENASAVSLFLLHPGREIVLKKLLQAQIAPFMARFLQKNELFIHLTCGKEQGYYDGMLIRSQTDITMHIQGAIQLTQTAGLL</sequence>
<proteinExistence type="predicted"/>
<keyword evidence="4" id="KW-1185">Reference proteome</keyword>
<evidence type="ECO:0000313" key="4">
    <source>
        <dbReference type="Proteomes" id="UP000251402"/>
    </source>
</evidence>